<evidence type="ECO:0000259" key="12">
    <source>
        <dbReference type="Pfam" id="PF23726"/>
    </source>
</evidence>
<comment type="subcellular location">
    <subcellularLocation>
        <location evidence="1">Nucleus</location>
    </subcellularLocation>
</comment>
<feature type="region of interest" description="Disordered" evidence="9">
    <location>
        <begin position="211"/>
        <end position="240"/>
    </location>
</feature>
<feature type="compositionally biased region" description="Polar residues" evidence="9">
    <location>
        <begin position="920"/>
        <end position="929"/>
    </location>
</feature>
<dbReference type="GO" id="GO:0005634">
    <property type="term" value="C:nucleus"/>
    <property type="evidence" value="ECO:0007669"/>
    <property type="project" value="UniProtKB-SubCell"/>
</dbReference>
<feature type="domain" description="RSE1/DDB1/CPSF1 C-terminal" evidence="10">
    <location>
        <begin position="1069"/>
        <end position="1414"/>
    </location>
</feature>
<evidence type="ECO:0000256" key="6">
    <source>
        <dbReference type="ARBA" id="ARBA00039187"/>
    </source>
</evidence>
<feature type="region of interest" description="Disordered" evidence="9">
    <location>
        <begin position="480"/>
        <end position="518"/>
    </location>
</feature>
<keyword evidence="14" id="KW-1185">Reference proteome</keyword>
<dbReference type="InterPro" id="IPR015943">
    <property type="entry name" value="WD40/YVTN_repeat-like_dom_sf"/>
</dbReference>
<dbReference type="FunCoup" id="A0A2T3AR73">
    <property type="interactions" value="1090"/>
</dbReference>
<feature type="domain" description="RSE1/DDB1/CPSF1 second beta-propeller" evidence="12">
    <location>
        <begin position="592"/>
        <end position="999"/>
    </location>
</feature>
<evidence type="ECO:0000256" key="1">
    <source>
        <dbReference type="ARBA" id="ARBA00004123"/>
    </source>
</evidence>
<dbReference type="RefSeq" id="XP_024717166.1">
    <property type="nucleotide sequence ID" value="XM_024867137.1"/>
</dbReference>
<dbReference type="Pfam" id="PF23726">
    <property type="entry name" value="Beta-prop_RSE1_2nd"/>
    <property type="match status" value="1"/>
</dbReference>
<name>A0A2T3AR73_AMORE</name>
<dbReference type="STRING" id="857342.A0A2T3AR73"/>
<evidence type="ECO:0000256" key="3">
    <source>
        <dbReference type="ARBA" id="ARBA00022884"/>
    </source>
</evidence>
<dbReference type="InterPro" id="IPR050358">
    <property type="entry name" value="RSE1/DDB1/CFT1"/>
</dbReference>
<reference evidence="13 14" key="1">
    <citation type="journal article" date="2018" name="New Phytol.">
        <title>Comparative genomics and transcriptomics depict ericoid mycorrhizal fungi as versatile saprotrophs and plant mutualists.</title>
        <authorList>
            <person name="Martino E."/>
            <person name="Morin E."/>
            <person name="Grelet G.A."/>
            <person name="Kuo A."/>
            <person name="Kohler A."/>
            <person name="Daghino S."/>
            <person name="Barry K.W."/>
            <person name="Cichocki N."/>
            <person name="Clum A."/>
            <person name="Dockter R.B."/>
            <person name="Hainaut M."/>
            <person name="Kuo R.C."/>
            <person name="LaButti K."/>
            <person name="Lindahl B.D."/>
            <person name="Lindquist E.A."/>
            <person name="Lipzen A."/>
            <person name="Khouja H.R."/>
            <person name="Magnuson J."/>
            <person name="Murat C."/>
            <person name="Ohm R.A."/>
            <person name="Singer S.W."/>
            <person name="Spatafora J.W."/>
            <person name="Wang M."/>
            <person name="Veneault-Fourrey C."/>
            <person name="Henrissat B."/>
            <person name="Grigoriev I.V."/>
            <person name="Martin F.M."/>
            <person name="Perotto S."/>
        </authorList>
    </citation>
    <scope>NUCLEOTIDE SEQUENCE [LARGE SCALE GENOMIC DNA]</scope>
    <source>
        <strain evidence="13 14">ATCC 22711</strain>
    </source>
</reference>
<evidence type="ECO:0000256" key="5">
    <source>
        <dbReference type="ARBA" id="ARBA00038304"/>
    </source>
</evidence>
<evidence type="ECO:0000313" key="14">
    <source>
        <dbReference type="Proteomes" id="UP000241818"/>
    </source>
</evidence>
<dbReference type="GO" id="GO:0003723">
    <property type="term" value="F:RNA binding"/>
    <property type="evidence" value="ECO:0007669"/>
    <property type="project" value="UniProtKB-KW"/>
</dbReference>
<evidence type="ECO:0000256" key="2">
    <source>
        <dbReference type="ARBA" id="ARBA00022664"/>
    </source>
</evidence>
<dbReference type="OrthoDB" id="6109at2759"/>
<dbReference type="Gene3D" id="2.130.10.10">
    <property type="entry name" value="YVTN repeat-like/Quinoprotein amine dehydrogenase"/>
    <property type="match status" value="2"/>
</dbReference>
<gene>
    <name evidence="13" type="ORF">M430DRAFT_37516</name>
</gene>
<protein>
    <recommendedName>
        <fullName evidence="7">Protein CFT1</fullName>
    </recommendedName>
    <alternativeName>
        <fullName evidence="8">Cleavage factor two protein 1</fullName>
    </alternativeName>
    <alternativeName>
        <fullName evidence="6">Protein cft1</fullName>
    </alternativeName>
</protein>
<feature type="compositionally biased region" description="Basic and acidic residues" evidence="9">
    <location>
        <begin position="218"/>
        <end position="227"/>
    </location>
</feature>
<organism evidence="13 14">
    <name type="scientific">Amorphotheca resinae ATCC 22711</name>
    <dbReference type="NCBI Taxonomy" id="857342"/>
    <lineage>
        <taxon>Eukaryota</taxon>
        <taxon>Fungi</taxon>
        <taxon>Dikarya</taxon>
        <taxon>Ascomycota</taxon>
        <taxon>Pezizomycotina</taxon>
        <taxon>Leotiomycetes</taxon>
        <taxon>Helotiales</taxon>
        <taxon>Amorphothecaceae</taxon>
        <taxon>Amorphotheca</taxon>
    </lineage>
</organism>
<dbReference type="InterPro" id="IPR058543">
    <property type="entry name" value="Beta-prop_RSE1/DDB1/CPSF1_2nd"/>
</dbReference>
<feature type="region of interest" description="Disordered" evidence="9">
    <location>
        <begin position="911"/>
        <end position="931"/>
    </location>
</feature>
<evidence type="ECO:0000256" key="7">
    <source>
        <dbReference type="ARBA" id="ARBA00039443"/>
    </source>
</evidence>
<dbReference type="Pfam" id="PF03178">
    <property type="entry name" value="CPSF_A"/>
    <property type="match status" value="1"/>
</dbReference>
<feature type="domain" description="RSE1/DDB1/CPSF1 first beta-propeller" evidence="11">
    <location>
        <begin position="95"/>
        <end position="465"/>
    </location>
</feature>
<dbReference type="GeneID" id="36575218"/>
<sequence length="1449" mass="156660">MQCYTELTPPTAVTHSLSLPFLSADSNNLVVAKTSLLQIFSTKTISFEVEGSTETDTSSAKKGDICDTRVNDDEGLESSFLGVDSALRRSERAHKTKLVLVAEYTLSGTVTSLVRIKTTSSKSGGEALLVGFRDAKLSLVEWDPERPGISTISIHYYEQDELQGSPWAPNLSDCVNYLTADPGSRCAALKFGARNLAILPFKQGDEDVTMDDWDEELDGPRPADKTALKTPNGDSSKPETPYSSSFVLRLSSLDPNLIHPIHLAFLHEYREPTFGILSSTLSPSSSLLYERKDHLTYMVFTLDLHQRASTTILSVGGLPYDLFRVIPLPPPIGGALLVGGNEVIHIDQAGKANGVGVNMFAKQCTSFGLVDQSDLEMRLEGCTIEQLSIDNGEMLIILHDGTLAILSFRMDGRSVSGLSIRRVSSEAGGSIIAARPSSVSSLGSNTLFVGSENADSVVLGWSRKTGQTSRRKSRLELLDGEDEALLDEEDDEDDGDDDLYGDGPSVTQAAATNGVDKLDSTNSKAGDYVFRIHDTLESIAPIIDMTFGKPGPYPTSEDMTNASGVTSDLELVAATGRDKAGSLAVIHRNIQPKVIGRFEFPEARGIWTMSAKRPTPKGLQVDKEKSAMNGDYAADSQYDRLMIVSKASTDAAELSDVYALTAAGFEALTGTEFDPAAGSTIEAGTLGNGMRVIQVLKSEVRSYDGDLGLAQILPMYDDDTGAEPKIISAGFADPFLLLLRDDSSIFVAQCDDNNELEEIEREDDALLATKWLAGCLYSDTTGVFASVQSGKEQKNGQNVMMFLLSAGGALHIYALPDLSKAVYVAEGLCFVPPVLSADYAARRSAARETLTEILVADLGDAVSKSPYLILRASNDDLTIYEPFRTDSTTTPKTLSSSLHFLKLTNPHLAENPEVSAAETAENTSGSRNNPMRAISNLGGYSTVFLPGGSPSFVIKSSKSIPKVIGLQGAGVRGMSSFHTAGCDRGFIYADINGVARVSQLPPNTSFELGMTLQKVELGQAVHAIAYHPPMETYVVGTSIGTEFELPKDDDHHREWQREDISFKPTTEKGFLKLVSPINWTVIDTVELDPCEMVMCIKTLNLEVSESTNERKQLITVGTALSKGEDLAIKGRLYVYDVVTVVPEPDRPETNKRLKLVAKEEIPRGAITAVSEVGTQGFMLVAQGQKCMVRGLKEDGTLLPVAFMDMNCYVTSVKQLGGTGLCVMADAVKGVWFAGYTEEPYKMILFGKSARNMEVMAVDILPDGKDLYIVVADADCNLHIMQYDPEDPKSLHGHLLLHRTTFSLGGHMPTTMTLLPRTKPATMLPATPDAMDQAADATIPEYEILMSDNTGSIALLSPLSEAQYRRLSTLTSHLTNTLYHACGLNPRAYRVGKDAPDGTVGGRTVVDGGMLMRWMELGSQRRVEVAGRVGVDVEEVREDLAALMGGLGYL</sequence>
<proteinExistence type="inferred from homology"/>
<dbReference type="InterPro" id="IPR004871">
    <property type="entry name" value="RSE1/DDB1/CPSF1_C"/>
</dbReference>
<dbReference type="InterPro" id="IPR018846">
    <property type="entry name" value="Beta-prop_RSE1/DDB1/CPSF1_1st"/>
</dbReference>
<keyword evidence="4" id="KW-0539">Nucleus</keyword>
<evidence type="ECO:0000259" key="11">
    <source>
        <dbReference type="Pfam" id="PF10433"/>
    </source>
</evidence>
<keyword evidence="3" id="KW-0694">RNA-binding</keyword>
<feature type="compositionally biased region" description="Acidic residues" evidence="9">
    <location>
        <begin position="480"/>
        <end position="500"/>
    </location>
</feature>
<evidence type="ECO:0000259" key="10">
    <source>
        <dbReference type="Pfam" id="PF03178"/>
    </source>
</evidence>
<keyword evidence="2" id="KW-0507">mRNA processing</keyword>
<evidence type="ECO:0000313" key="13">
    <source>
        <dbReference type="EMBL" id="PSS08768.1"/>
    </source>
</evidence>
<dbReference type="FunFam" id="2.130.10.10:FF:000788">
    <property type="entry name" value="mRNA cleavage and polyadenylation factor subunit"/>
    <property type="match status" value="1"/>
</dbReference>
<dbReference type="EMBL" id="KZ679018">
    <property type="protein sequence ID" value="PSS08768.1"/>
    <property type="molecule type" value="Genomic_DNA"/>
</dbReference>
<dbReference type="InParanoid" id="A0A2T3AR73"/>
<accession>A0A2T3AR73</accession>
<comment type="similarity">
    <text evidence="5">Belongs to the CFT1 family.</text>
</comment>
<dbReference type="GO" id="GO:0006397">
    <property type="term" value="P:mRNA processing"/>
    <property type="evidence" value="ECO:0007669"/>
    <property type="project" value="UniProtKB-KW"/>
</dbReference>
<evidence type="ECO:0000256" key="9">
    <source>
        <dbReference type="SAM" id="MobiDB-lite"/>
    </source>
</evidence>
<evidence type="ECO:0000256" key="4">
    <source>
        <dbReference type="ARBA" id="ARBA00023242"/>
    </source>
</evidence>
<evidence type="ECO:0000256" key="8">
    <source>
        <dbReference type="ARBA" id="ARBA00041264"/>
    </source>
</evidence>
<dbReference type="Pfam" id="PF10433">
    <property type="entry name" value="Beta-prop_RSE1_1st"/>
    <property type="match status" value="1"/>
</dbReference>
<dbReference type="PANTHER" id="PTHR10644">
    <property type="entry name" value="DNA REPAIR/RNA PROCESSING CPSF FAMILY"/>
    <property type="match status" value="1"/>
</dbReference>
<dbReference type="Proteomes" id="UP000241818">
    <property type="component" value="Unassembled WGS sequence"/>
</dbReference>